<organism evidence="9 11">
    <name type="scientific">Plasmodiophora brassicae</name>
    <name type="common">Clubroot disease agent</name>
    <dbReference type="NCBI Taxonomy" id="37360"/>
    <lineage>
        <taxon>Eukaryota</taxon>
        <taxon>Sar</taxon>
        <taxon>Rhizaria</taxon>
        <taxon>Endomyxa</taxon>
        <taxon>Phytomyxea</taxon>
        <taxon>Plasmodiophorida</taxon>
        <taxon>Plasmodiophoridae</taxon>
        <taxon>Plasmodiophora</taxon>
    </lineage>
</organism>
<accession>A0A0G4ILM2</accession>
<dbReference type="GO" id="GO:0006364">
    <property type="term" value="P:rRNA processing"/>
    <property type="evidence" value="ECO:0007669"/>
    <property type="project" value="UniProtKB-KW"/>
</dbReference>
<dbReference type="PANTHER" id="PTHR12416">
    <property type="entry name" value="RRNA-PROCESSING PROTEIN UTP23 HOMOLOG"/>
    <property type="match status" value="1"/>
</dbReference>
<dbReference type="SUPFAM" id="SSF88723">
    <property type="entry name" value="PIN domain-like"/>
    <property type="match status" value="1"/>
</dbReference>
<evidence type="ECO:0000256" key="2">
    <source>
        <dbReference type="ARBA" id="ARBA00022517"/>
    </source>
</evidence>
<evidence type="ECO:0000313" key="9">
    <source>
        <dbReference type="EMBL" id="CEO96126.1"/>
    </source>
</evidence>
<evidence type="ECO:0000313" key="11">
    <source>
        <dbReference type="Proteomes" id="UP000039324"/>
    </source>
</evidence>
<dbReference type="EMBL" id="OVEO01000001">
    <property type="protein sequence ID" value="SPQ93330.1"/>
    <property type="molecule type" value="Genomic_DNA"/>
</dbReference>
<evidence type="ECO:0000256" key="3">
    <source>
        <dbReference type="ARBA" id="ARBA00022552"/>
    </source>
</evidence>
<evidence type="ECO:0000256" key="5">
    <source>
        <dbReference type="ARBA" id="ARBA00037300"/>
    </source>
</evidence>
<dbReference type="CDD" id="cd08553">
    <property type="entry name" value="PIN_Fcf1-like"/>
    <property type="match status" value="1"/>
</dbReference>
<dbReference type="AlphaFoldDB" id="A0A0G4ILM2"/>
<evidence type="ECO:0000256" key="7">
    <source>
        <dbReference type="SAM" id="MobiDB-lite"/>
    </source>
</evidence>
<dbReference type="Pfam" id="PF04900">
    <property type="entry name" value="Fcf1"/>
    <property type="match status" value="1"/>
</dbReference>
<reference evidence="9 11" key="1">
    <citation type="submission" date="2015-02" db="EMBL/GenBank/DDBJ databases">
        <authorList>
            <person name="Chooi Y.-H."/>
        </authorList>
    </citation>
    <scope>NUCLEOTIDE SEQUENCE [LARGE SCALE GENOMIC DNA]</scope>
    <source>
        <strain evidence="9">E3</strain>
    </source>
</reference>
<keyword evidence="11" id="KW-1185">Reference proteome</keyword>
<keyword evidence="3" id="KW-0698">rRNA processing</keyword>
<sequence>MKLTRQKRFRRFLRFYQMNYGLEPPYVLIVDSEFIMAALRGKIHLKEQIPKLMQDRCFPRVSTCTMNMLKSRGEDCSGAFIVAKRFDRVQCGHARNSTDEAACIADVLRKATLGSSACAGVQDTDLRIRLRCQSYSIPILYISGQVPILEAPASIAVGKVKTKQAEDLQPLEWEKKSLGVETTNDADASEPPRKKRKRAEPNPLSCKKKKPKVVPQRRPTADQTEHKPRRRRRKKHAASETQGTDEPTSAKSDIIT</sequence>
<dbReference type="Pfam" id="PF24779">
    <property type="entry name" value="UTP23_sensor"/>
    <property type="match status" value="1"/>
</dbReference>
<dbReference type="OrthoDB" id="25675at2759"/>
<dbReference type="OMA" id="CCMQALY"/>
<feature type="compositionally biased region" description="Polar residues" evidence="7">
    <location>
        <begin position="239"/>
        <end position="256"/>
    </location>
</feature>
<comment type="similarity">
    <text evidence="6">Belongs to the UTP23/FCF1 family. UTP23 subfamily.</text>
</comment>
<reference evidence="10 12" key="2">
    <citation type="submission" date="2018-03" db="EMBL/GenBank/DDBJ databases">
        <authorList>
            <person name="Fogelqvist J."/>
        </authorList>
    </citation>
    <scope>NUCLEOTIDE SEQUENCE [LARGE SCALE GENOMIC DNA]</scope>
</reference>
<evidence type="ECO:0000313" key="12">
    <source>
        <dbReference type="Proteomes" id="UP000290189"/>
    </source>
</evidence>
<comment type="subcellular location">
    <subcellularLocation>
        <location evidence="1">Nucleus</location>
        <location evidence="1">Nucleolus</location>
    </subcellularLocation>
</comment>
<dbReference type="GO" id="GO:0032040">
    <property type="term" value="C:small-subunit processome"/>
    <property type="evidence" value="ECO:0007669"/>
    <property type="project" value="InterPro"/>
</dbReference>
<dbReference type="Proteomes" id="UP000039324">
    <property type="component" value="Unassembled WGS sequence"/>
</dbReference>
<keyword evidence="4" id="KW-0539">Nucleus</keyword>
<geneLocation type="mitochondrion" evidence="10"/>
<feature type="compositionally biased region" description="Basic residues" evidence="7">
    <location>
        <begin position="227"/>
        <end position="236"/>
    </location>
</feature>
<dbReference type="EMBL" id="CDSF01000046">
    <property type="protein sequence ID" value="CEO96126.1"/>
    <property type="molecule type" value="Genomic_DNA"/>
</dbReference>
<keyword evidence="2" id="KW-0690">Ribosome biogenesis</keyword>
<comment type="function">
    <text evidence="5">Involved in rRNA-processing and ribosome biogenesis.</text>
</comment>
<dbReference type="InterPro" id="IPR006984">
    <property type="entry name" value="Fcf1/UTP23"/>
</dbReference>
<dbReference type="Gene3D" id="3.40.50.1010">
    <property type="entry name" value="5'-nuclease"/>
    <property type="match status" value="1"/>
</dbReference>
<protein>
    <recommendedName>
        <fullName evidence="8">UTP23 sensor motif region domain-containing protein</fullName>
    </recommendedName>
</protein>
<evidence type="ECO:0000313" key="10">
    <source>
        <dbReference type="EMBL" id="SPQ93330.1"/>
    </source>
</evidence>
<dbReference type="Proteomes" id="UP000290189">
    <property type="component" value="Unassembled WGS sequence"/>
</dbReference>
<gene>
    <name evidence="9" type="ORF">PBRA_004816</name>
    <name evidence="10" type="ORF">PLBR_LOCUS545</name>
</gene>
<evidence type="ECO:0000256" key="4">
    <source>
        <dbReference type="ARBA" id="ARBA00023242"/>
    </source>
</evidence>
<proteinExistence type="inferred from homology"/>
<evidence type="ECO:0000259" key="8">
    <source>
        <dbReference type="Pfam" id="PF24779"/>
    </source>
</evidence>
<feature type="region of interest" description="Disordered" evidence="7">
    <location>
        <begin position="172"/>
        <end position="256"/>
    </location>
</feature>
<keyword evidence="10" id="KW-0496">Mitochondrion</keyword>
<feature type="domain" description="UTP23 sensor motif region" evidence="8">
    <location>
        <begin position="193"/>
        <end position="210"/>
    </location>
</feature>
<evidence type="ECO:0000256" key="6">
    <source>
        <dbReference type="ARBA" id="ARBA00038503"/>
    </source>
</evidence>
<evidence type="ECO:0000256" key="1">
    <source>
        <dbReference type="ARBA" id="ARBA00004604"/>
    </source>
</evidence>
<dbReference type="InterPro" id="IPR057776">
    <property type="entry name" value="UTP23_sensor"/>
</dbReference>
<dbReference type="InterPro" id="IPR029060">
    <property type="entry name" value="PIN-like_dom_sf"/>
</dbReference>
<dbReference type="STRING" id="37360.A0A0G4ILM2"/>
<name>A0A0G4ILM2_PLABS</name>